<comment type="caution">
    <text evidence="2">The sequence shown here is derived from an EMBL/GenBank/DDBJ whole genome shotgun (WGS) entry which is preliminary data.</text>
</comment>
<keyword evidence="3" id="KW-1185">Reference proteome</keyword>
<feature type="region of interest" description="Disordered" evidence="1">
    <location>
        <begin position="183"/>
        <end position="207"/>
    </location>
</feature>
<feature type="non-terminal residue" evidence="2">
    <location>
        <position position="1"/>
    </location>
</feature>
<dbReference type="EMBL" id="JAWMAJ010000050">
    <property type="protein sequence ID" value="MDV7217690.1"/>
    <property type="molecule type" value="Genomic_DNA"/>
</dbReference>
<evidence type="ECO:0000313" key="2">
    <source>
        <dbReference type="EMBL" id="MDV7217690.1"/>
    </source>
</evidence>
<feature type="region of interest" description="Disordered" evidence="1">
    <location>
        <begin position="41"/>
        <end position="137"/>
    </location>
</feature>
<sequence>AGAAGSAGGTAGWSAKLLGVLTKPAVAVAAGATIAAGGVYVVTQSPNDPPPKALAPTAAATTSGPGSAPTTASPSPSPSPSASPSPSKTSTGTYGSVVDTVDRAPNPDTPPAALPHRPASGVTSTGGTHATLNHRGDNVTLSGQGYVLVRWQISPQYRSGALVMPSWTALKGKLFHVASGGGRRMDDPVSTTDTTATGMGNTTTGYDVPPIGTQQMWQNEYFYVDGSVTLTVNERGADYGLNIFPTTWDAVEKDITTGPTQGATRYGLTRDTGKDNTPIPQYVTRTTPTDPATVVQKSRV</sequence>
<feature type="compositionally biased region" description="Low complexity" evidence="1">
    <location>
        <begin position="84"/>
        <end position="96"/>
    </location>
</feature>
<feature type="compositionally biased region" description="Low complexity" evidence="1">
    <location>
        <begin position="191"/>
        <end position="205"/>
    </location>
</feature>
<gene>
    <name evidence="2" type="ORF">R5A26_17200</name>
</gene>
<protein>
    <submittedName>
        <fullName evidence="2">Sigma-70 family RNA polymerase sigma factor</fullName>
    </submittedName>
</protein>
<proteinExistence type="predicted"/>
<feature type="region of interest" description="Disordered" evidence="1">
    <location>
        <begin position="256"/>
        <end position="300"/>
    </location>
</feature>
<evidence type="ECO:0000313" key="3">
    <source>
        <dbReference type="Proteomes" id="UP001187346"/>
    </source>
</evidence>
<organism evidence="2 3">
    <name type="scientific">Streptomyces prunicolor</name>
    <dbReference type="NCBI Taxonomy" id="67348"/>
    <lineage>
        <taxon>Bacteria</taxon>
        <taxon>Bacillati</taxon>
        <taxon>Actinomycetota</taxon>
        <taxon>Actinomycetes</taxon>
        <taxon>Kitasatosporales</taxon>
        <taxon>Streptomycetaceae</taxon>
        <taxon>Streptomyces</taxon>
    </lineage>
</organism>
<accession>A0ABU4FAR8</accession>
<dbReference type="Proteomes" id="UP001187346">
    <property type="component" value="Unassembled WGS sequence"/>
</dbReference>
<name>A0ABU4FAR8_9ACTN</name>
<reference evidence="2 3" key="1">
    <citation type="submission" date="2023-10" db="EMBL/GenBank/DDBJ databases">
        <title>Characterization of rhizosphere-enriched actinobacteria from wheat plants lab-grown on chernevaya soil.</title>
        <authorList>
            <person name="Tikhonova E.N."/>
            <person name="Konopkin A."/>
            <person name="Kravchenko I.K."/>
        </authorList>
    </citation>
    <scope>NUCLEOTIDE SEQUENCE [LARGE SCALE GENOMIC DNA]</scope>
    <source>
        <strain evidence="2 3">RR29</strain>
    </source>
</reference>
<feature type="compositionally biased region" description="Polar residues" evidence="1">
    <location>
        <begin position="121"/>
        <end position="131"/>
    </location>
</feature>
<feature type="compositionally biased region" description="Low complexity" evidence="1">
    <location>
        <begin position="54"/>
        <end position="74"/>
    </location>
</feature>
<evidence type="ECO:0000256" key="1">
    <source>
        <dbReference type="SAM" id="MobiDB-lite"/>
    </source>
</evidence>